<accession>A0ACC0TZQ3</accession>
<evidence type="ECO:0000313" key="2">
    <source>
        <dbReference type="Proteomes" id="UP001207468"/>
    </source>
</evidence>
<keyword evidence="2" id="KW-1185">Reference proteome</keyword>
<gene>
    <name evidence="1" type="ORF">F5148DRAFT_1326635</name>
</gene>
<dbReference type="Proteomes" id="UP001207468">
    <property type="component" value="Unassembled WGS sequence"/>
</dbReference>
<sequence length="198" mass="20014">MNEGILVDGDAMEEVVWCSVVLALAASPLVTLWWWGLIFLWGGIAGLRSKALVFLGNVAEEAAGNGGDMAGWAEAVVGSAELTMVGEAKVEADDTGAEVVVMDVDGSEVAATAEETTEAGKGVEMGIETAIAGLTETEVAAGTAGTEMGDIEAVAGNAGDMMVDKPGMEMEGGGGTLGKAGWARAGNVEVNECDKGCR</sequence>
<protein>
    <submittedName>
        <fullName evidence="1">Uncharacterized protein</fullName>
    </submittedName>
</protein>
<dbReference type="EMBL" id="JAGFNK010000274">
    <property type="protein sequence ID" value="KAI9454424.1"/>
    <property type="molecule type" value="Genomic_DNA"/>
</dbReference>
<evidence type="ECO:0000313" key="1">
    <source>
        <dbReference type="EMBL" id="KAI9454424.1"/>
    </source>
</evidence>
<proteinExistence type="predicted"/>
<name>A0ACC0TZQ3_9AGAM</name>
<reference evidence="1" key="1">
    <citation type="submission" date="2021-03" db="EMBL/GenBank/DDBJ databases">
        <title>Evolutionary priming and transition to the ectomycorrhizal habit in an iconic lineage of mushroom-forming fungi: is preadaptation a requirement?</title>
        <authorList>
            <consortium name="DOE Joint Genome Institute"/>
            <person name="Looney B.P."/>
            <person name="Miyauchi S."/>
            <person name="Morin E."/>
            <person name="Drula E."/>
            <person name="Courty P.E."/>
            <person name="Chicoki N."/>
            <person name="Fauchery L."/>
            <person name="Kohler A."/>
            <person name="Kuo A."/>
            <person name="LaButti K."/>
            <person name="Pangilinan J."/>
            <person name="Lipzen A."/>
            <person name="Riley R."/>
            <person name="Andreopoulos W."/>
            <person name="He G."/>
            <person name="Johnson J."/>
            <person name="Barry K.W."/>
            <person name="Grigoriev I.V."/>
            <person name="Nagy L."/>
            <person name="Hibbett D."/>
            <person name="Henrissat B."/>
            <person name="Matheny P.B."/>
            <person name="Labbe J."/>
            <person name="Martin A.F."/>
        </authorList>
    </citation>
    <scope>NUCLEOTIDE SEQUENCE</scope>
    <source>
        <strain evidence="1">BPL698</strain>
    </source>
</reference>
<organism evidence="1 2">
    <name type="scientific">Russula earlei</name>
    <dbReference type="NCBI Taxonomy" id="71964"/>
    <lineage>
        <taxon>Eukaryota</taxon>
        <taxon>Fungi</taxon>
        <taxon>Dikarya</taxon>
        <taxon>Basidiomycota</taxon>
        <taxon>Agaricomycotina</taxon>
        <taxon>Agaricomycetes</taxon>
        <taxon>Russulales</taxon>
        <taxon>Russulaceae</taxon>
        <taxon>Russula</taxon>
    </lineage>
</organism>
<comment type="caution">
    <text evidence="1">The sequence shown here is derived from an EMBL/GenBank/DDBJ whole genome shotgun (WGS) entry which is preliminary data.</text>
</comment>